<keyword evidence="2" id="KW-1133">Transmembrane helix</keyword>
<keyword evidence="2" id="KW-0472">Membrane</keyword>
<keyword evidence="2" id="KW-0812">Transmembrane</keyword>
<protein>
    <submittedName>
        <fullName evidence="3">Uncharacterized protein</fullName>
    </submittedName>
</protein>
<evidence type="ECO:0000256" key="2">
    <source>
        <dbReference type="SAM" id="Phobius"/>
    </source>
</evidence>
<gene>
    <name evidence="3" type="ORF">B0T10DRAFT_563685</name>
</gene>
<name>A0A9P8W1K1_9HYPO</name>
<feature type="region of interest" description="Disordered" evidence="1">
    <location>
        <begin position="1"/>
        <end position="35"/>
    </location>
</feature>
<dbReference type="OrthoDB" id="4801050at2759"/>
<evidence type="ECO:0000313" key="4">
    <source>
        <dbReference type="Proteomes" id="UP000777438"/>
    </source>
</evidence>
<dbReference type="EMBL" id="JAGPYM010000016">
    <property type="protein sequence ID" value="KAH6886490.1"/>
    <property type="molecule type" value="Genomic_DNA"/>
</dbReference>
<comment type="caution">
    <text evidence="3">The sequence shown here is derived from an EMBL/GenBank/DDBJ whole genome shotgun (WGS) entry which is preliminary data.</text>
</comment>
<proteinExistence type="predicted"/>
<keyword evidence="4" id="KW-1185">Reference proteome</keyword>
<sequence>MHFFNSSTVSATDESRSATGDPFAEHPTATVRPTTPTPLQVALAENRTAVVTATVSSHFAYWHYLVRYRRMDFAATANRRYLATAGLAWGVVYLGVLSTITIAQRDIARHTDRLIRPSDVKA</sequence>
<evidence type="ECO:0000313" key="3">
    <source>
        <dbReference type="EMBL" id="KAH6886490.1"/>
    </source>
</evidence>
<dbReference type="Proteomes" id="UP000777438">
    <property type="component" value="Unassembled WGS sequence"/>
</dbReference>
<dbReference type="AlphaFoldDB" id="A0A9P8W1K1"/>
<feature type="compositionally biased region" description="Polar residues" evidence="1">
    <location>
        <begin position="1"/>
        <end position="12"/>
    </location>
</feature>
<evidence type="ECO:0000256" key="1">
    <source>
        <dbReference type="SAM" id="MobiDB-lite"/>
    </source>
</evidence>
<feature type="transmembrane region" description="Helical" evidence="2">
    <location>
        <begin position="81"/>
        <end position="103"/>
    </location>
</feature>
<accession>A0A9P8W1K1</accession>
<organism evidence="3 4">
    <name type="scientific">Thelonectria olida</name>
    <dbReference type="NCBI Taxonomy" id="1576542"/>
    <lineage>
        <taxon>Eukaryota</taxon>
        <taxon>Fungi</taxon>
        <taxon>Dikarya</taxon>
        <taxon>Ascomycota</taxon>
        <taxon>Pezizomycotina</taxon>
        <taxon>Sordariomycetes</taxon>
        <taxon>Hypocreomycetidae</taxon>
        <taxon>Hypocreales</taxon>
        <taxon>Nectriaceae</taxon>
        <taxon>Thelonectria</taxon>
    </lineage>
</organism>
<reference evidence="3 4" key="1">
    <citation type="journal article" date="2021" name="Nat. Commun.">
        <title>Genetic determinants of endophytism in the Arabidopsis root mycobiome.</title>
        <authorList>
            <person name="Mesny F."/>
            <person name="Miyauchi S."/>
            <person name="Thiergart T."/>
            <person name="Pickel B."/>
            <person name="Atanasova L."/>
            <person name="Karlsson M."/>
            <person name="Huettel B."/>
            <person name="Barry K.W."/>
            <person name="Haridas S."/>
            <person name="Chen C."/>
            <person name="Bauer D."/>
            <person name="Andreopoulos W."/>
            <person name="Pangilinan J."/>
            <person name="LaButti K."/>
            <person name="Riley R."/>
            <person name="Lipzen A."/>
            <person name="Clum A."/>
            <person name="Drula E."/>
            <person name="Henrissat B."/>
            <person name="Kohler A."/>
            <person name="Grigoriev I.V."/>
            <person name="Martin F.M."/>
            <person name="Hacquard S."/>
        </authorList>
    </citation>
    <scope>NUCLEOTIDE SEQUENCE [LARGE SCALE GENOMIC DNA]</scope>
    <source>
        <strain evidence="3 4">MPI-CAGE-CH-0241</strain>
    </source>
</reference>